<reference evidence="1" key="1">
    <citation type="submission" date="2023-04" db="EMBL/GenBank/DDBJ databases">
        <title>Ambrosiozyma monospora NBRC 10751.</title>
        <authorList>
            <person name="Ichikawa N."/>
            <person name="Sato H."/>
            <person name="Tonouchi N."/>
        </authorList>
    </citation>
    <scope>NUCLEOTIDE SEQUENCE</scope>
    <source>
        <strain evidence="1">NBRC 10751</strain>
    </source>
</reference>
<gene>
    <name evidence="1" type="ORF">Amon02_000865600</name>
</gene>
<dbReference type="EMBL" id="BSXS01007768">
    <property type="protein sequence ID" value="GME90187.1"/>
    <property type="molecule type" value="Genomic_DNA"/>
</dbReference>
<proteinExistence type="predicted"/>
<accession>A0ACB5TKN3</accession>
<evidence type="ECO:0000313" key="1">
    <source>
        <dbReference type="EMBL" id="GME90187.1"/>
    </source>
</evidence>
<protein>
    <submittedName>
        <fullName evidence="1">Unnamed protein product</fullName>
    </submittedName>
</protein>
<dbReference type="Proteomes" id="UP001165064">
    <property type="component" value="Unassembled WGS sequence"/>
</dbReference>
<evidence type="ECO:0000313" key="2">
    <source>
        <dbReference type="Proteomes" id="UP001165064"/>
    </source>
</evidence>
<name>A0ACB5TKN3_AMBMO</name>
<keyword evidence="2" id="KW-1185">Reference proteome</keyword>
<organism evidence="1 2">
    <name type="scientific">Ambrosiozyma monospora</name>
    <name type="common">Yeast</name>
    <name type="synonym">Endomycopsis monosporus</name>
    <dbReference type="NCBI Taxonomy" id="43982"/>
    <lineage>
        <taxon>Eukaryota</taxon>
        <taxon>Fungi</taxon>
        <taxon>Dikarya</taxon>
        <taxon>Ascomycota</taxon>
        <taxon>Saccharomycotina</taxon>
        <taxon>Pichiomycetes</taxon>
        <taxon>Pichiales</taxon>
        <taxon>Pichiaceae</taxon>
        <taxon>Ambrosiozyma</taxon>
    </lineage>
</organism>
<sequence>MIAKQPLNFTNTPTLPVKTTTVPVSPSSSESSVNSVASYKQLGISGISIDSAPKKKSSGLRFEELRIGSSSIFPNGTKNDMIATAGSSSTQFGSSTTTVFSGSSSSGTDHDPGRSKNGFKSPKNAIFLLSSSTDESDSSDEEIAVKPSSNNPNIANNLFLKLTHTSF</sequence>
<comment type="caution">
    <text evidence="1">The sequence shown here is derived from an EMBL/GenBank/DDBJ whole genome shotgun (WGS) entry which is preliminary data.</text>
</comment>